<dbReference type="AlphaFoldDB" id="W6JZ62"/>
<reference evidence="8 9" key="1">
    <citation type="journal article" date="2013" name="ISME J.">
        <title>A metabolic model for members of the genus Tetrasphaera involved in enhanced biological phosphorus removal.</title>
        <authorList>
            <person name="Kristiansen R."/>
            <person name="Nguyen H.T.T."/>
            <person name="Saunders A.M."/>
            <person name="Nielsen J.L."/>
            <person name="Wimmer R."/>
            <person name="Le V.Q."/>
            <person name="McIlroy S.J."/>
            <person name="Petrovski S."/>
            <person name="Seviour R.J."/>
            <person name="Calteau A."/>
            <person name="Nielsen K.L."/>
            <person name="Nielsen P.H."/>
        </authorList>
    </citation>
    <scope>NUCLEOTIDE SEQUENCE [LARGE SCALE GENOMIC DNA]</scope>
    <source>
        <strain evidence="8 9">Ben110</strain>
    </source>
</reference>
<accession>W6JZ62</accession>
<dbReference type="Gene3D" id="1.10.3720.10">
    <property type="entry name" value="MetI-like"/>
    <property type="match status" value="1"/>
</dbReference>
<dbReference type="PANTHER" id="PTHR30177">
    <property type="entry name" value="GLYCINE BETAINE/L-PROLINE TRANSPORT SYSTEM PERMEASE PROTEIN PROW"/>
    <property type="match status" value="1"/>
</dbReference>
<evidence type="ECO:0000313" key="9">
    <source>
        <dbReference type="Proteomes" id="UP000035763"/>
    </source>
</evidence>
<feature type="transmembrane region" description="Helical" evidence="6">
    <location>
        <begin position="81"/>
        <end position="100"/>
    </location>
</feature>
<keyword evidence="3 6" id="KW-0812">Transmembrane</keyword>
<feature type="transmembrane region" description="Helical" evidence="6">
    <location>
        <begin position="46"/>
        <end position="69"/>
    </location>
</feature>
<feature type="transmembrane region" description="Helical" evidence="6">
    <location>
        <begin position="121"/>
        <end position="143"/>
    </location>
</feature>
<dbReference type="CDD" id="cd06261">
    <property type="entry name" value="TM_PBP2"/>
    <property type="match status" value="1"/>
</dbReference>
<feature type="transmembrane region" description="Helical" evidence="6">
    <location>
        <begin position="179"/>
        <end position="204"/>
    </location>
</feature>
<gene>
    <name evidence="8" type="ORF">BN11_4410006</name>
</gene>
<dbReference type="PROSITE" id="PS50928">
    <property type="entry name" value="ABC_TM1"/>
    <property type="match status" value="1"/>
</dbReference>
<evidence type="ECO:0000256" key="4">
    <source>
        <dbReference type="ARBA" id="ARBA00022989"/>
    </source>
</evidence>
<dbReference type="OrthoDB" id="3233284at2"/>
<dbReference type="InterPro" id="IPR035906">
    <property type="entry name" value="MetI-like_sf"/>
</dbReference>
<dbReference type="GO" id="GO:0005886">
    <property type="term" value="C:plasma membrane"/>
    <property type="evidence" value="ECO:0007669"/>
    <property type="project" value="UniProtKB-SubCell"/>
</dbReference>
<evidence type="ECO:0000256" key="3">
    <source>
        <dbReference type="ARBA" id="ARBA00022692"/>
    </source>
</evidence>
<dbReference type="GO" id="GO:0031460">
    <property type="term" value="P:glycine betaine transport"/>
    <property type="evidence" value="ECO:0007669"/>
    <property type="project" value="TreeGrafter"/>
</dbReference>
<keyword evidence="9" id="KW-1185">Reference proteome</keyword>
<organism evidence="8 9">
    <name type="scientific">Nostocoides australiense Ben110</name>
    <dbReference type="NCBI Taxonomy" id="1193182"/>
    <lineage>
        <taxon>Bacteria</taxon>
        <taxon>Bacillati</taxon>
        <taxon>Actinomycetota</taxon>
        <taxon>Actinomycetes</taxon>
        <taxon>Micrococcales</taxon>
        <taxon>Intrasporangiaceae</taxon>
        <taxon>Nostocoides</taxon>
    </lineage>
</organism>
<keyword evidence="2 6" id="KW-0813">Transport</keyword>
<dbReference type="InterPro" id="IPR000515">
    <property type="entry name" value="MetI-like"/>
</dbReference>
<dbReference type="InterPro" id="IPR051204">
    <property type="entry name" value="ABC_transp_perm/SBD"/>
</dbReference>
<dbReference type="PANTHER" id="PTHR30177:SF4">
    <property type="entry name" value="OSMOPROTECTANT IMPORT PERMEASE PROTEIN OSMW"/>
    <property type="match status" value="1"/>
</dbReference>
<evidence type="ECO:0000256" key="2">
    <source>
        <dbReference type="ARBA" id="ARBA00022448"/>
    </source>
</evidence>
<evidence type="ECO:0000256" key="6">
    <source>
        <dbReference type="RuleBase" id="RU363032"/>
    </source>
</evidence>
<comment type="similarity">
    <text evidence="6">Belongs to the binding-protein-dependent transport system permease family.</text>
</comment>
<keyword evidence="4 6" id="KW-1133">Transmembrane helix</keyword>
<comment type="caution">
    <text evidence="8">The sequence shown here is derived from an EMBL/GenBank/DDBJ whole genome shotgun (WGS) entry which is preliminary data.</text>
</comment>
<dbReference type="Proteomes" id="UP000035763">
    <property type="component" value="Unassembled WGS sequence"/>
</dbReference>
<name>W6JZ62_9MICO</name>
<protein>
    <submittedName>
        <fullName evidence="8">Putative ABC-type transporter ABC-type glycine betaine transport, permease protein</fullName>
    </submittedName>
</protein>
<dbReference type="GO" id="GO:0055085">
    <property type="term" value="P:transmembrane transport"/>
    <property type="evidence" value="ECO:0007669"/>
    <property type="project" value="InterPro"/>
</dbReference>
<dbReference type="SUPFAM" id="SSF161098">
    <property type="entry name" value="MetI-like"/>
    <property type="match status" value="1"/>
</dbReference>
<evidence type="ECO:0000256" key="5">
    <source>
        <dbReference type="ARBA" id="ARBA00023136"/>
    </source>
</evidence>
<sequence>MTWVLDHLGLIWELTVRHTVLAGIPLILGLLLSIPLGWLARRYRVLAPIALAGTGLLYTIPSLALFILMPLILGTKILDPINVVVAMTVYTVALLVRTVVDGLASVPDHVDAAAQAMGLGRLGGVFTVPLPLAVPVIAAGLRVAAVSNVSIVSIASIIGVSQLGSLLTDGYNRDIPGELWAGTLACLLLALLFDAIIQAGAWALTPWRRAGAVPTGAEP</sequence>
<keyword evidence="5 6" id="KW-0472">Membrane</keyword>
<dbReference type="EMBL" id="CAJA01000381">
    <property type="protein sequence ID" value="CCH74437.1"/>
    <property type="molecule type" value="Genomic_DNA"/>
</dbReference>
<evidence type="ECO:0000256" key="1">
    <source>
        <dbReference type="ARBA" id="ARBA00004141"/>
    </source>
</evidence>
<evidence type="ECO:0000313" key="8">
    <source>
        <dbReference type="EMBL" id="CCH74437.1"/>
    </source>
</evidence>
<dbReference type="STRING" id="1193182.BN11_4410006"/>
<feature type="domain" description="ABC transmembrane type-1" evidence="7">
    <location>
        <begin position="15"/>
        <end position="197"/>
    </location>
</feature>
<proteinExistence type="inferred from homology"/>
<feature type="transmembrane region" description="Helical" evidence="6">
    <location>
        <begin position="149"/>
        <end position="167"/>
    </location>
</feature>
<comment type="subcellular location">
    <subcellularLocation>
        <location evidence="6">Cell membrane</location>
        <topology evidence="6">Multi-pass membrane protein</topology>
    </subcellularLocation>
    <subcellularLocation>
        <location evidence="1">Membrane</location>
        <topology evidence="1">Multi-pass membrane protein</topology>
    </subcellularLocation>
</comment>
<feature type="transmembrane region" description="Helical" evidence="6">
    <location>
        <begin position="20"/>
        <end position="39"/>
    </location>
</feature>
<dbReference type="RefSeq" id="WP_048699797.1">
    <property type="nucleotide sequence ID" value="NZ_HG764815.1"/>
</dbReference>
<evidence type="ECO:0000259" key="7">
    <source>
        <dbReference type="PROSITE" id="PS50928"/>
    </source>
</evidence>
<dbReference type="Pfam" id="PF00528">
    <property type="entry name" value="BPD_transp_1"/>
    <property type="match status" value="1"/>
</dbReference>